<comment type="function">
    <text evidence="5">An accessory protein needed during the final step in the assembly of 30S ribosomal subunit, possibly for assembly of the head region. Essential for efficient processing of 16S rRNA. May be needed both before and after RbfA during the maturation of 16S rRNA. It has affinity for free ribosomal 30S subunits but not for 70S ribosomes.</text>
</comment>
<dbReference type="GeneID" id="66579685"/>
<comment type="domain">
    <text evidence="5">The PRC barrel domain binds ribosomal protein uS19.</text>
</comment>
<keyword evidence="4 5" id="KW-0143">Chaperone</keyword>
<evidence type="ECO:0000313" key="8">
    <source>
        <dbReference type="EMBL" id="RGU92702.1"/>
    </source>
</evidence>
<evidence type="ECO:0000256" key="3">
    <source>
        <dbReference type="ARBA" id="ARBA00022552"/>
    </source>
</evidence>
<protein>
    <recommendedName>
        <fullName evidence="5">Ribosome maturation factor RimM</fullName>
    </recommendedName>
</protein>
<dbReference type="NCBIfam" id="TIGR02273">
    <property type="entry name" value="16S_RimM"/>
    <property type="match status" value="1"/>
</dbReference>
<dbReference type="GO" id="GO:0005737">
    <property type="term" value="C:cytoplasm"/>
    <property type="evidence" value="ECO:0007669"/>
    <property type="project" value="UniProtKB-SubCell"/>
</dbReference>
<dbReference type="GO" id="GO:0042274">
    <property type="term" value="P:ribosomal small subunit biogenesis"/>
    <property type="evidence" value="ECO:0007669"/>
    <property type="project" value="UniProtKB-UniRule"/>
</dbReference>
<dbReference type="EMBL" id="QRYQ01000005">
    <property type="protein sequence ID" value="RGU92702.1"/>
    <property type="molecule type" value="Genomic_DNA"/>
</dbReference>
<dbReference type="PANTHER" id="PTHR33692">
    <property type="entry name" value="RIBOSOME MATURATION FACTOR RIMM"/>
    <property type="match status" value="1"/>
</dbReference>
<evidence type="ECO:0000256" key="5">
    <source>
        <dbReference type="HAMAP-Rule" id="MF_00014"/>
    </source>
</evidence>
<feature type="domain" description="Ribosome maturation factor RimM PRC barrel" evidence="7">
    <location>
        <begin position="95"/>
        <end position="154"/>
    </location>
</feature>
<dbReference type="PANTHER" id="PTHR33692:SF1">
    <property type="entry name" value="RIBOSOME MATURATION FACTOR RIMM"/>
    <property type="match status" value="1"/>
</dbReference>
<evidence type="ECO:0000256" key="1">
    <source>
        <dbReference type="ARBA" id="ARBA00022490"/>
    </source>
</evidence>
<comment type="subcellular location">
    <subcellularLocation>
        <location evidence="5">Cytoplasm</location>
    </subcellularLocation>
</comment>
<comment type="similarity">
    <text evidence="5">Belongs to the RimM family.</text>
</comment>
<dbReference type="AlphaFoldDB" id="A0A395WAK0"/>
<evidence type="ECO:0000256" key="4">
    <source>
        <dbReference type="ARBA" id="ARBA00023186"/>
    </source>
</evidence>
<dbReference type="InterPro" id="IPR036976">
    <property type="entry name" value="RimM_N_sf"/>
</dbReference>
<comment type="subunit">
    <text evidence="5">Binds ribosomal protein uS19.</text>
</comment>
<name>A0A395WAK0_9FIRM</name>
<dbReference type="Gene3D" id="2.30.30.240">
    <property type="entry name" value="PRC-barrel domain"/>
    <property type="match status" value="1"/>
</dbReference>
<feature type="domain" description="RimM N-terminal" evidence="6">
    <location>
        <begin position="4"/>
        <end position="82"/>
    </location>
</feature>
<dbReference type="HAMAP" id="MF_00014">
    <property type="entry name" value="Ribosome_mat_RimM"/>
    <property type="match status" value="1"/>
</dbReference>
<organism evidence="8 9">
    <name type="scientific">Holdemanella biformis</name>
    <dbReference type="NCBI Taxonomy" id="1735"/>
    <lineage>
        <taxon>Bacteria</taxon>
        <taxon>Bacillati</taxon>
        <taxon>Bacillota</taxon>
        <taxon>Erysipelotrichia</taxon>
        <taxon>Erysipelotrichales</taxon>
        <taxon>Erysipelotrichaceae</taxon>
        <taxon>Holdemanella</taxon>
    </lineage>
</organism>
<evidence type="ECO:0000256" key="2">
    <source>
        <dbReference type="ARBA" id="ARBA00022517"/>
    </source>
</evidence>
<dbReference type="InterPro" id="IPR056792">
    <property type="entry name" value="PRC_RimM"/>
</dbReference>
<dbReference type="InterPro" id="IPR011961">
    <property type="entry name" value="RimM"/>
</dbReference>
<evidence type="ECO:0000259" key="6">
    <source>
        <dbReference type="Pfam" id="PF01782"/>
    </source>
</evidence>
<dbReference type="InterPro" id="IPR002676">
    <property type="entry name" value="RimM_N"/>
</dbReference>
<dbReference type="GO" id="GO:0005840">
    <property type="term" value="C:ribosome"/>
    <property type="evidence" value="ECO:0007669"/>
    <property type="project" value="InterPro"/>
</dbReference>
<evidence type="ECO:0000259" key="7">
    <source>
        <dbReference type="Pfam" id="PF24986"/>
    </source>
</evidence>
<comment type="caution">
    <text evidence="8">The sequence shown here is derived from an EMBL/GenBank/DDBJ whole genome shotgun (WGS) entry which is preliminary data.</text>
</comment>
<dbReference type="SUPFAM" id="SSF50346">
    <property type="entry name" value="PRC-barrel domain"/>
    <property type="match status" value="1"/>
</dbReference>
<dbReference type="SUPFAM" id="SSF50447">
    <property type="entry name" value="Translation proteins"/>
    <property type="match status" value="1"/>
</dbReference>
<reference evidence="8 9" key="1">
    <citation type="submission" date="2018-08" db="EMBL/GenBank/DDBJ databases">
        <title>A genome reference for cultivated species of the human gut microbiota.</title>
        <authorList>
            <person name="Zou Y."/>
            <person name="Xue W."/>
            <person name="Luo G."/>
        </authorList>
    </citation>
    <scope>NUCLEOTIDE SEQUENCE [LARGE SCALE GENOMIC DNA]</scope>
    <source>
        <strain evidence="8 9">AF15-20</strain>
    </source>
</reference>
<dbReference type="InterPro" id="IPR011033">
    <property type="entry name" value="PRC_barrel-like_sf"/>
</dbReference>
<dbReference type="RefSeq" id="WP_118324926.1">
    <property type="nucleotide sequence ID" value="NZ_CATXNH010000079.1"/>
</dbReference>
<dbReference type="GO" id="GO:0043022">
    <property type="term" value="F:ribosome binding"/>
    <property type="evidence" value="ECO:0007669"/>
    <property type="project" value="InterPro"/>
</dbReference>
<dbReference type="InterPro" id="IPR009000">
    <property type="entry name" value="Transl_B-barrel_sf"/>
</dbReference>
<gene>
    <name evidence="5 8" type="primary">rimM</name>
    <name evidence="8" type="ORF">DWW32_04620</name>
</gene>
<keyword evidence="3 5" id="KW-0698">rRNA processing</keyword>
<accession>A0A395WAK0</accession>
<dbReference type="GO" id="GO:0006364">
    <property type="term" value="P:rRNA processing"/>
    <property type="evidence" value="ECO:0007669"/>
    <property type="project" value="UniProtKB-UniRule"/>
</dbReference>
<evidence type="ECO:0000313" key="9">
    <source>
        <dbReference type="Proteomes" id="UP000265489"/>
    </source>
</evidence>
<proteinExistence type="inferred from homology"/>
<keyword evidence="2 5" id="KW-0690">Ribosome biogenesis</keyword>
<dbReference type="Pfam" id="PF24986">
    <property type="entry name" value="PRC_RimM"/>
    <property type="match status" value="1"/>
</dbReference>
<dbReference type="Pfam" id="PF01782">
    <property type="entry name" value="RimM"/>
    <property type="match status" value="1"/>
</dbReference>
<dbReference type="Proteomes" id="UP000265489">
    <property type="component" value="Unassembled WGS sequence"/>
</dbReference>
<sequence>MIKVAQIINTHGLKGECKLYLVTDDPQHRFEKGRVLHLEDGRTLTVVRYREQKGFGYCYFEGIDSIEKAEQLKTKNLFIAQDDLPELEEGQYYYHELMNCTVYNEEKENLGEVVDILETGANLVLRVKSKNTSFLLPFVPAFIVDVNKDTHEIIIREMDGLR</sequence>
<dbReference type="Gene3D" id="2.40.30.60">
    <property type="entry name" value="RimM"/>
    <property type="match status" value="1"/>
</dbReference>
<keyword evidence="1 5" id="KW-0963">Cytoplasm</keyword>